<comment type="similarity">
    <text evidence="1">Belongs to the NmrA-type oxidoreductase family.</text>
</comment>
<dbReference type="Pfam" id="PF05368">
    <property type="entry name" value="NmrA"/>
    <property type="match status" value="1"/>
</dbReference>
<feature type="domain" description="NmrA-like" evidence="4">
    <location>
        <begin position="2"/>
        <end position="279"/>
    </location>
</feature>
<proteinExistence type="inferred from homology"/>
<evidence type="ECO:0000313" key="6">
    <source>
        <dbReference type="Proteomes" id="UP001195483"/>
    </source>
</evidence>
<reference evidence="5" key="1">
    <citation type="journal article" date="2021" name="Genome Biol. Evol.">
        <title>A High-Quality Reference Genome for a Parasitic Bivalve with Doubly Uniparental Inheritance (Bivalvia: Unionida).</title>
        <authorList>
            <person name="Smith C.H."/>
        </authorList>
    </citation>
    <scope>NUCLEOTIDE SEQUENCE</scope>
    <source>
        <strain evidence="5">CHS0354</strain>
    </source>
</reference>
<dbReference type="Gene3D" id="3.90.25.10">
    <property type="entry name" value="UDP-galactose 4-epimerase, domain 1"/>
    <property type="match status" value="1"/>
</dbReference>
<dbReference type="AlphaFoldDB" id="A0AAE0T9Y8"/>
<evidence type="ECO:0000256" key="3">
    <source>
        <dbReference type="ARBA" id="ARBA00040296"/>
    </source>
</evidence>
<keyword evidence="6" id="KW-1185">Reference proteome</keyword>
<dbReference type="InterPro" id="IPR008030">
    <property type="entry name" value="NmrA-like"/>
</dbReference>
<dbReference type="InterPro" id="IPR036291">
    <property type="entry name" value="NAD(P)-bd_dom_sf"/>
</dbReference>
<evidence type="ECO:0000313" key="5">
    <source>
        <dbReference type="EMBL" id="KAK3605903.1"/>
    </source>
</evidence>
<gene>
    <name evidence="5" type="ORF">CHS0354_017808</name>
</gene>
<accession>A0AAE0T9Y8</accession>
<evidence type="ECO:0000256" key="2">
    <source>
        <dbReference type="ARBA" id="ARBA00022857"/>
    </source>
</evidence>
<organism evidence="5 6">
    <name type="scientific">Potamilus streckersoni</name>
    <dbReference type="NCBI Taxonomy" id="2493646"/>
    <lineage>
        <taxon>Eukaryota</taxon>
        <taxon>Metazoa</taxon>
        <taxon>Spiralia</taxon>
        <taxon>Lophotrochozoa</taxon>
        <taxon>Mollusca</taxon>
        <taxon>Bivalvia</taxon>
        <taxon>Autobranchia</taxon>
        <taxon>Heteroconchia</taxon>
        <taxon>Palaeoheterodonta</taxon>
        <taxon>Unionida</taxon>
        <taxon>Unionoidea</taxon>
        <taxon>Unionidae</taxon>
        <taxon>Ambleminae</taxon>
        <taxon>Lampsilini</taxon>
        <taxon>Potamilus</taxon>
    </lineage>
</organism>
<dbReference type="GO" id="GO:0005634">
    <property type="term" value="C:nucleus"/>
    <property type="evidence" value="ECO:0007669"/>
    <property type="project" value="TreeGrafter"/>
</dbReference>
<reference evidence="5" key="3">
    <citation type="submission" date="2023-05" db="EMBL/GenBank/DDBJ databases">
        <authorList>
            <person name="Smith C.H."/>
        </authorList>
    </citation>
    <scope>NUCLEOTIDE SEQUENCE</scope>
    <source>
        <strain evidence="5">CHS0354</strain>
        <tissue evidence="5">Mantle</tissue>
    </source>
</reference>
<sequence length="303" mass="34358">MAKVVTVFGATGHQGGAVVRALARDPNFKVRAVTRGDSQCDKVQNLTSCGTEVLTCNFNDVTSIKQTLIGADACFVVTYTDFSNADCMDEELKIGRNFAKACAASGVKHVLYGTQLNTLNIIGIAARHLVAKAQIQEYFMEENLPMTYILVPCYYENLFDYLKPEKIDNKSFRLAIPMGTTPLDMVCVEDIGEIAKLVFKNKEKFLNKTLSVAGDKITIKEIAATLSRYLAPTNFKDRQITLTEYRSLPYPWAKDFANMFDFFLRVDQRYNVQYTKQNYNPKMQTFSDWVQANVEKLRQEFNK</sequence>
<dbReference type="CDD" id="cd05251">
    <property type="entry name" value="NmrA_like_SDR_a"/>
    <property type="match status" value="1"/>
</dbReference>
<comment type="caution">
    <text evidence="5">The sequence shown here is derived from an EMBL/GenBank/DDBJ whole genome shotgun (WGS) entry which is preliminary data.</text>
</comment>
<keyword evidence="2" id="KW-0521">NADP</keyword>
<name>A0AAE0T9Y8_9BIVA</name>
<dbReference type="PANTHER" id="PTHR42748:SF7">
    <property type="entry name" value="NMRA LIKE REDOX SENSOR 1-RELATED"/>
    <property type="match status" value="1"/>
</dbReference>
<dbReference type="InterPro" id="IPR051164">
    <property type="entry name" value="NmrA-like_oxidored"/>
</dbReference>
<evidence type="ECO:0000256" key="1">
    <source>
        <dbReference type="ARBA" id="ARBA00006328"/>
    </source>
</evidence>
<dbReference type="SUPFAM" id="SSF51735">
    <property type="entry name" value="NAD(P)-binding Rossmann-fold domains"/>
    <property type="match status" value="1"/>
</dbReference>
<protein>
    <recommendedName>
        <fullName evidence="3">NmrA-like family domain-containing protein 1</fullName>
    </recommendedName>
</protein>
<dbReference type="Proteomes" id="UP001195483">
    <property type="component" value="Unassembled WGS sequence"/>
</dbReference>
<dbReference type="PANTHER" id="PTHR42748">
    <property type="entry name" value="NITROGEN METABOLITE REPRESSION PROTEIN NMRA FAMILY MEMBER"/>
    <property type="match status" value="1"/>
</dbReference>
<evidence type="ECO:0000259" key="4">
    <source>
        <dbReference type="Pfam" id="PF05368"/>
    </source>
</evidence>
<dbReference type="EMBL" id="JAEAOA010001101">
    <property type="protein sequence ID" value="KAK3605903.1"/>
    <property type="molecule type" value="Genomic_DNA"/>
</dbReference>
<dbReference type="Gene3D" id="3.40.50.720">
    <property type="entry name" value="NAD(P)-binding Rossmann-like Domain"/>
    <property type="match status" value="1"/>
</dbReference>
<reference evidence="5" key="2">
    <citation type="journal article" date="2021" name="Genome Biol. Evol.">
        <title>Developing a high-quality reference genome for a parasitic bivalve with doubly uniparental inheritance (Bivalvia: Unionida).</title>
        <authorList>
            <person name="Smith C.H."/>
        </authorList>
    </citation>
    <scope>NUCLEOTIDE SEQUENCE</scope>
    <source>
        <strain evidence="5">CHS0354</strain>
        <tissue evidence="5">Mantle</tissue>
    </source>
</reference>